<dbReference type="AlphaFoldDB" id="A0A0K8R4J1"/>
<sequence>MKLRFATNNTMDDVINMLVDDCCKADQQSSGAGRCDTDFMTMRTVMPMNVDADQNDEAIIDPAKSTTLKDHNDLIMKTFDTVPVPSTSRYYIPLQNSNPEMKSVGVMNIAQVVKQCMSNSRVDKRFMEIHRSTPAGIAELDRFFAQACTISPRNLGLFLQCLNFEMMDPELFAGMLQCLENTVGVPTPDEREISKYANDAMFRMAVNIFYHTRMIRSYKGDDVYMYDNMFFNNFLEWIQEENHMEHHIPPSVASSIMSWCTSMSTAMHTTRDDNGGTRYAMAALTTCEVDQRVLADFLNMFIKMYIEDETEVTIINKRFLENALLKVFESRNSTYHLAKGQFISPTALRLFLARCRWSIADDIRLMFPVSVKFLETIINDTTDAASVTNRETARRNMEQVNTMVAPLLMNPNAMYER</sequence>
<organism evidence="1">
    <name type="scientific">Ixodes ricinus</name>
    <name type="common">Common tick</name>
    <name type="synonym">Acarus ricinus</name>
    <dbReference type="NCBI Taxonomy" id="34613"/>
    <lineage>
        <taxon>Eukaryota</taxon>
        <taxon>Metazoa</taxon>
        <taxon>Ecdysozoa</taxon>
        <taxon>Arthropoda</taxon>
        <taxon>Chelicerata</taxon>
        <taxon>Arachnida</taxon>
        <taxon>Acari</taxon>
        <taxon>Parasitiformes</taxon>
        <taxon>Ixodida</taxon>
        <taxon>Ixodoidea</taxon>
        <taxon>Ixodidae</taxon>
        <taxon>Ixodinae</taxon>
        <taxon>Ixodes</taxon>
    </lineage>
</organism>
<dbReference type="EMBL" id="GADI01007743">
    <property type="protein sequence ID" value="JAA66065.1"/>
    <property type="molecule type" value="mRNA"/>
</dbReference>
<accession>A0A0K8R4J1</accession>
<evidence type="ECO:0000313" key="1">
    <source>
        <dbReference type="EMBL" id="JAA66065.1"/>
    </source>
</evidence>
<name>A0A0K8R4J1_IXORI</name>
<proteinExistence type="evidence at transcript level"/>
<reference evidence="1" key="1">
    <citation type="submission" date="2012-12" db="EMBL/GenBank/DDBJ databases">
        <title>Identification and characterization of a phenylalanine ammonia-lyase gene family in Isatis indigotica Fort.</title>
        <authorList>
            <person name="Liu Q."/>
            <person name="Chen J."/>
            <person name="Zhou X."/>
            <person name="Di P."/>
            <person name="Xiao Y."/>
            <person name="Xuan H."/>
            <person name="Zhang L."/>
            <person name="Chen W."/>
        </authorList>
    </citation>
    <scope>NUCLEOTIDE SEQUENCE</scope>
    <source>
        <tissue evidence="1">Salivary gland</tissue>
    </source>
</reference>
<protein>
    <submittedName>
        <fullName evidence="1">Putative inhibitor of apoptosis 1 diap1</fullName>
    </submittedName>
</protein>